<keyword evidence="3" id="KW-1185">Reference proteome</keyword>
<dbReference type="Proteomes" id="UP000499080">
    <property type="component" value="Unassembled WGS sequence"/>
</dbReference>
<dbReference type="EMBL" id="BGPR01042363">
    <property type="protein sequence ID" value="GBO18764.1"/>
    <property type="molecule type" value="Genomic_DNA"/>
</dbReference>
<evidence type="ECO:0000313" key="2">
    <source>
        <dbReference type="EMBL" id="GBO18764.1"/>
    </source>
</evidence>
<accession>A0A4Y2V2Z9</accession>
<protein>
    <submittedName>
        <fullName evidence="2">Uncharacterized protein</fullName>
    </submittedName>
</protein>
<feature type="region of interest" description="Disordered" evidence="1">
    <location>
        <begin position="68"/>
        <end position="90"/>
    </location>
</feature>
<comment type="caution">
    <text evidence="2">The sequence shown here is derived from an EMBL/GenBank/DDBJ whole genome shotgun (WGS) entry which is preliminary data.</text>
</comment>
<proteinExistence type="predicted"/>
<reference evidence="2 3" key="1">
    <citation type="journal article" date="2019" name="Sci. Rep.">
        <title>Orb-weaving spider Araneus ventricosus genome elucidates the spidroin gene catalogue.</title>
        <authorList>
            <person name="Kono N."/>
            <person name="Nakamura H."/>
            <person name="Ohtoshi R."/>
            <person name="Moran D.A.P."/>
            <person name="Shinohara A."/>
            <person name="Yoshida Y."/>
            <person name="Fujiwara M."/>
            <person name="Mori M."/>
            <person name="Tomita M."/>
            <person name="Arakawa K."/>
        </authorList>
    </citation>
    <scope>NUCLEOTIDE SEQUENCE [LARGE SCALE GENOMIC DNA]</scope>
</reference>
<name>A0A4Y2V2Z9_ARAVE</name>
<sequence length="90" mass="10326">MNFLEDSFCHRNGQEVRGSMAWLPVKYLQDSLSCYKISHGNNFTASQQYRRLVDDETLKMCHLHEYGDSSVKSGFESDHTPSDENGFSSK</sequence>
<evidence type="ECO:0000256" key="1">
    <source>
        <dbReference type="SAM" id="MobiDB-lite"/>
    </source>
</evidence>
<dbReference type="AlphaFoldDB" id="A0A4Y2V2Z9"/>
<gene>
    <name evidence="2" type="ORF">AVEN_99329_1</name>
</gene>
<evidence type="ECO:0000313" key="3">
    <source>
        <dbReference type="Proteomes" id="UP000499080"/>
    </source>
</evidence>
<organism evidence="2 3">
    <name type="scientific">Araneus ventricosus</name>
    <name type="common">Orbweaver spider</name>
    <name type="synonym">Epeira ventricosa</name>
    <dbReference type="NCBI Taxonomy" id="182803"/>
    <lineage>
        <taxon>Eukaryota</taxon>
        <taxon>Metazoa</taxon>
        <taxon>Ecdysozoa</taxon>
        <taxon>Arthropoda</taxon>
        <taxon>Chelicerata</taxon>
        <taxon>Arachnida</taxon>
        <taxon>Araneae</taxon>
        <taxon>Araneomorphae</taxon>
        <taxon>Entelegynae</taxon>
        <taxon>Araneoidea</taxon>
        <taxon>Araneidae</taxon>
        <taxon>Araneus</taxon>
    </lineage>
</organism>